<feature type="compositionally biased region" description="Polar residues" evidence="1">
    <location>
        <begin position="276"/>
        <end position="296"/>
    </location>
</feature>
<feature type="compositionally biased region" description="Polar residues" evidence="1">
    <location>
        <begin position="398"/>
        <end position="408"/>
    </location>
</feature>
<feature type="region of interest" description="Disordered" evidence="1">
    <location>
        <begin position="1"/>
        <end position="42"/>
    </location>
</feature>
<dbReference type="GO" id="GO:0007142">
    <property type="term" value="P:male meiosis II"/>
    <property type="evidence" value="ECO:0007669"/>
    <property type="project" value="InterPro"/>
</dbReference>
<dbReference type="InterPro" id="IPR039300">
    <property type="entry name" value="JASON"/>
</dbReference>
<feature type="region of interest" description="Disordered" evidence="1">
    <location>
        <begin position="218"/>
        <end position="239"/>
    </location>
</feature>
<evidence type="ECO:0000256" key="1">
    <source>
        <dbReference type="SAM" id="MobiDB-lite"/>
    </source>
</evidence>
<proteinExistence type="predicted"/>
<dbReference type="Proteomes" id="UP000626092">
    <property type="component" value="Unassembled WGS sequence"/>
</dbReference>
<gene>
    <name evidence="2" type="ORF">RHSIM_Rhsim05G0166800</name>
</gene>
<keyword evidence="3" id="KW-1185">Reference proteome</keyword>
<feature type="compositionally biased region" description="Polar residues" evidence="1">
    <location>
        <begin position="506"/>
        <end position="521"/>
    </location>
</feature>
<dbReference type="EMBL" id="WJXA01000005">
    <property type="protein sequence ID" value="KAF7143555.1"/>
    <property type="molecule type" value="Genomic_DNA"/>
</dbReference>
<dbReference type="OrthoDB" id="1932581at2759"/>
<feature type="region of interest" description="Disordered" evidence="1">
    <location>
        <begin position="267"/>
        <end position="298"/>
    </location>
</feature>
<comment type="caution">
    <text evidence="2">The sequence shown here is derived from an EMBL/GenBank/DDBJ whole genome shotgun (WGS) entry which is preliminary data.</text>
</comment>
<dbReference type="PANTHER" id="PTHR33318">
    <property type="entry name" value="ASPARTYL/GLUTAMYL-TRNA(ASN/GLN) AMIDOTRANSFERASE SUBUNIT"/>
    <property type="match status" value="1"/>
</dbReference>
<feature type="compositionally biased region" description="Basic and acidic residues" evidence="1">
    <location>
        <begin position="1"/>
        <end position="16"/>
    </location>
</feature>
<feature type="region of interest" description="Disordered" evidence="1">
    <location>
        <begin position="392"/>
        <end position="416"/>
    </location>
</feature>
<feature type="compositionally biased region" description="Low complexity" evidence="1">
    <location>
        <begin position="218"/>
        <end position="231"/>
    </location>
</feature>
<evidence type="ECO:0008006" key="4">
    <source>
        <dbReference type="Google" id="ProtNLM"/>
    </source>
</evidence>
<name>A0A834GXD2_RHOSS</name>
<accession>A0A834GXD2</accession>
<protein>
    <recommendedName>
        <fullName evidence="4">Protein JASON</fullName>
    </recommendedName>
</protein>
<organism evidence="2 3">
    <name type="scientific">Rhododendron simsii</name>
    <name type="common">Sims's rhododendron</name>
    <dbReference type="NCBI Taxonomy" id="118357"/>
    <lineage>
        <taxon>Eukaryota</taxon>
        <taxon>Viridiplantae</taxon>
        <taxon>Streptophyta</taxon>
        <taxon>Embryophyta</taxon>
        <taxon>Tracheophyta</taxon>
        <taxon>Spermatophyta</taxon>
        <taxon>Magnoliopsida</taxon>
        <taxon>eudicotyledons</taxon>
        <taxon>Gunneridae</taxon>
        <taxon>Pentapetalae</taxon>
        <taxon>asterids</taxon>
        <taxon>Ericales</taxon>
        <taxon>Ericaceae</taxon>
        <taxon>Ericoideae</taxon>
        <taxon>Rhodoreae</taxon>
        <taxon>Rhododendron</taxon>
    </lineage>
</organism>
<reference evidence="2" key="1">
    <citation type="submission" date="2019-11" db="EMBL/GenBank/DDBJ databases">
        <authorList>
            <person name="Liu Y."/>
            <person name="Hou J."/>
            <person name="Li T.-Q."/>
            <person name="Guan C.-H."/>
            <person name="Wu X."/>
            <person name="Wu H.-Z."/>
            <person name="Ling F."/>
            <person name="Zhang R."/>
            <person name="Shi X.-G."/>
            <person name="Ren J.-P."/>
            <person name="Chen E.-F."/>
            <person name="Sun J.-M."/>
        </authorList>
    </citation>
    <scope>NUCLEOTIDE SEQUENCE</scope>
    <source>
        <strain evidence="2">Adult_tree_wgs_1</strain>
        <tissue evidence="2">Leaves</tissue>
    </source>
</reference>
<evidence type="ECO:0000313" key="3">
    <source>
        <dbReference type="Proteomes" id="UP000626092"/>
    </source>
</evidence>
<sequence>MSLVEHDSDTEVRCDGEGEVGMGRRDRMRRRQEVGGNGDDNRRLEQDAWFLRRMMGCFFGCFRIRDDTTRRCPQSHHLVSQPPAAVPPKSRERFTCRTPLSDLLLDEEKDGFPYTEVENPQLATPQQCTDERQLKDEARFLKACGTLPETPAEIRKAPEKFTNTSTYDADLQPSKFHSWLPNTPIEKLDLEKQPDLPPTPIQLSEAWVKGSVSLELSPESISNSHNSGSISVQGSSAANSSLTTMDIAADGQSRNKYVRFESDNDVNSFSSGSSSTGIAGQNSKQYGTPGNYSLSKPSPYPTPLNLTDEMQTPGTVFPSYNLNMENAKNPRIRSQYVYSVLNPVESFSQWNVLKEEDAIEPSNVTTEPEEGMTETSVEKELKVESSLSSWLKPLPTKENGSTHQSGSISFGKAHIGRTPADRPIIGMVAAHWNEEEPSRISPKYWDGNGIPNSTNKYKEDQRVSWHATPFEERLEKALSDETSVPQRKHINAAAPIVFEETEESDTALSQLQSSNRSNPVIDSSMKGQCITGNKIKPSEDEQ</sequence>
<dbReference type="PANTHER" id="PTHR33318:SF7">
    <property type="entry name" value="PROTEIN JASON"/>
    <property type="match status" value="1"/>
</dbReference>
<feature type="region of interest" description="Disordered" evidence="1">
    <location>
        <begin position="501"/>
        <end position="542"/>
    </location>
</feature>
<dbReference type="AlphaFoldDB" id="A0A834GXD2"/>
<evidence type="ECO:0000313" key="2">
    <source>
        <dbReference type="EMBL" id="KAF7143555.1"/>
    </source>
</evidence>